<dbReference type="InParanoid" id="A0A494GAC8"/>
<dbReference type="InterPro" id="IPR002156">
    <property type="entry name" value="RNaseH_domain"/>
</dbReference>
<reference evidence="2" key="1">
    <citation type="journal article" date="2012" name="Nature">
        <title>The tomato genome sequence provides insights into fleshy fruit evolution.</title>
        <authorList>
            <consortium name="Tomato Genome Consortium"/>
        </authorList>
    </citation>
    <scope>NUCLEOTIDE SEQUENCE [LARGE SCALE GENOMIC DNA]</scope>
    <source>
        <strain evidence="2">cv. Heinz 1706</strain>
    </source>
</reference>
<sequence>MALRDGLALGWSWGYKDLICEVDCSNLLTSLEDEKSVHFIFMLIFPVEIHDWLQREWIVELNGIRREINMVADHMAQMGVNCLLQEFLFLRRLTSWNF</sequence>
<name>A0A494GAC8_SOLLC</name>
<evidence type="ECO:0000313" key="2">
    <source>
        <dbReference type="EnsemblPlants" id="Solyc00g318835.1.1.1.CDS"/>
    </source>
</evidence>
<dbReference type="OMA" id="EWIVELN"/>
<dbReference type="Pfam" id="PF13456">
    <property type="entry name" value="RVT_3"/>
    <property type="match status" value="1"/>
</dbReference>
<protein>
    <recommendedName>
        <fullName evidence="1">RNase H type-1 domain-containing protein</fullName>
    </recommendedName>
</protein>
<evidence type="ECO:0000259" key="1">
    <source>
        <dbReference type="Pfam" id="PF13456"/>
    </source>
</evidence>
<dbReference type="GO" id="GO:0004523">
    <property type="term" value="F:RNA-DNA hybrid ribonuclease activity"/>
    <property type="evidence" value="ECO:0007669"/>
    <property type="project" value="InterPro"/>
</dbReference>
<accession>A0A494GAC8</accession>
<feature type="domain" description="RNase H type-1" evidence="1">
    <location>
        <begin position="1"/>
        <end position="78"/>
    </location>
</feature>
<reference evidence="2" key="2">
    <citation type="submission" date="2019-04" db="UniProtKB">
        <authorList>
            <consortium name="EnsemblPlants"/>
        </authorList>
    </citation>
    <scope>IDENTIFICATION</scope>
    <source>
        <strain evidence="2">cv. Heinz 1706</strain>
    </source>
</reference>
<dbReference type="Proteomes" id="UP000004994">
    <property type="component" value="Unassembled WGS sequence"/>
</dbReference>
<organism evidence="2">
    <name type="scientific">Solanum lycopersicum</name>
    <name type="common">Tomato</name>
    <name type="synonym">Lycopersicon esculentum</name>
    <dbReference type="NCBI Taxonomy" id="4081"/>
    <lineage>
        <taxon>Eukaryota</taxon>
        <taxon>Viridiplantae</taxon>
        <taxon>Streptophyta</taxon>
        <taxon>Embryophyta</taxon>
        <taxon>Tracheophyta</taxon>
        <taxon>Spermatophyta</taxon>
        <taxon>Magnoliopsida</taxon>
        <taxon>eudicotyledons</taxon>
        <taxon>Gunneridae</taxon>
        <taxon>Pentapetalae</taxon>
        <taxon>asterids</taxon>
        <taxon>lamiids</taxon>
        <taxon>Solanales</taxon>
        <taxon>Solanaceae</taxon>
        <taxon>Solanoideae</taxon>
        <taxon>Solaneae</taxon>
        <taxon>Solanum</taxon>
        <taxon>Solanum subgen. Lycopersicon</taxon>
    </lineage>
</organism>
<proteinExistence type="predicted"/>
<dbReference type="PANTHER" id="PTHR34023">
    <property type="entry name" value="RNASE H DOMAIN-CONTAINING PROTEIN"/>
    <property type="match status" value="1"/>
</dbReference>
<dbReference type="AlphaFoldDB" id="A0A494GAC8"/>
<evidence type="ECO:0000313" key="3">
    <source>
        <dbReference type="Proteomes" id="UP000004994"/>
    </source>
</evidence>
<dbReference type="GO" id="GO:0003676">
    <property type="term" value="F:nucleic acid binding"/>
    <property type="evidence" value="ECO:0007669"/>
    <property type="project" value="InterPro"/>
</dbReference>
<dbReference type="PANTHER" id="PTHR34023:SF4">
    <property type="entry name" value="RNASE H TYPE-1 DOMAIN-CONTAINING PROTEIN"/>
    <property type="match status" value="1"/>
</dbReference>
<dbReference type="EnsemblPlants" id="Solyc00g318835.1.1">
    <property type="protein sequence ID" value="Solyc00g318835.1.1.1.CDS"/>
    <property type="gene ID" value="Solyc00g318835.1"/>
</dbReference>
<dbReference type="InterPro" id="IPR044730">
    <property type="entry name" value="RNase_H-like_dom_plant"/>
</dbReference>
<keyword evidence="3" id="KW-1185">Reference proteome</keyword>
<dbReference type="CDD" id="cd06222">
    <property type="entry name" value="RNase_H_like"/>
    <property type="match status" value="1"/>
</dbReference>
<dbReference type="Gramene" id="Solyc00g318835.1.1">
    <property type="protein sequence ID" value="Solyc00g318835.1.1.1.CDS"/>
    <property type="gene ID" value="Solyc00g318835.1"/>
</dbReference>